<dbReference type="GO" id="GO:0006274">
    <property type="term" value="P:DNA replication termination"/>
    <property type="evidence" value="ECO:0007669"/>
    <property type="project" value="InterPro"/>
</dbReference>
<keyword evidence="1" id="KW-0963">Cytoplasm</keyword>
<evidence type="ECO:0000256" key="4">
    <source>
        <dbReference type="SAM" id="MobiDB-lite"/>
    </source>
</evidence>
<evidence type="ECO:0000313" key="6">
    <source>
        <dbReference type="Proteomes" id="UP000196027"/>
    </source>
</evidence>
<dbReference type="KEGG" id="ome:OLMES_2692"/>
<dbReference type="EMBL" id="CP021425">
    <property type="protein sequence ID" value="ARU56742.1"/>
    <property type="molecule type" value="Genomic_DNA"/>
</dbReference>
<dbReference type="GO" id="GO:0005737">
    <property type="term" value="C:cytoplasm"/>
    <property type="evidence" value="ECO:0007669"/>
    <property type="project" value="InterPro"/>
</dbReference>
<dbReference type="OrthoDB" id="6298545at2"/>
<dbReference type="SUPFAM" id="SSF56596">
    <property type="entry name" value="Replication terminator protein (Tus)"/>
    <property type="match status" value="1"/>
</dbReference>
<keyword evidence="2" id="KW-0235">DNA replication</keyword>
<evidence type="ECO:0000313" key="5">
    <source>
        <dbReference type="EMBL" id="ARU56742.1"/>
    </source>
</evidence>
<keyword evidence="3" id="KW-0238">DNA-binding</keyword>
<organism evidence="5 6">
    <name type="scientific">Oleiphilus messinensis</name>
    <dbReference type="NCBI Taxonomy" id="141451"/>
    <lineage>
        <taxon>Bacteria</taxon>
        <taxon>Pseudomonadati</taxon>
        <taxon>Pseudomonadota</taxon>
        <taxon>Gammaproteobacteria</taxon>
        <taxon>Oceanospirillales</taxon>
        <taxon>Oleiphilaceae</taxon>
        <taxon>Oleiphilus</taxon>
    </lineage>
</organism>
<accession>A0A1Y0I8B3</accession>
<dbReference type="Gene3D" id="3.30.54.10">
    <property type="match status" value="1"/>
</dbReference>
<name>A0A1Y0I8B3_9GAMM</name>
<dbReference type="Gene3D" id="3.50.14.10">
    <property type="entry name" value="Replication terminator Tus, domain 1 superfamily/Replication terminator Tus"/>
    <property type="match status" value="1"/>
</dbReference>
<gene>
    <name evidence="5" type="ORF">OLMES_2692</name>
</gene>
<protein>
    <submittedName>
        <fullName evidence="5">DNA replication terminus site-binding protein</fullName>
    </submittedName>
</protein>
<keyword evidence="6" id="KW-1185">Reference proteome</keyword>
<dbReference type="RefSeq" id="WP_087461705.1">
    <property type="nucleotide sequence ID" value="NZ_CP021425.1"/>
</dbReference>
<proteinExistence type="predicted"/>
<dbReference type="Pfam" id="PF05472">
    <property type="entry name" value="Ter"/>
    <property type="match status" value="1"/>
</dbReference>
<feature type="region of interest" description="Disordered" evidence="4">
    <location>
        <begin position="264"/>
        <end position="289"/>
    </location>
</feature>
<dbReference type="InterPro" id="IPR036384">
    <property type="entry name" value="Tus_sf"/>
</dbReference>
<evidence type="ECO:0000256" key="2">
    <source>
        <dbReference type="ARBA" id="ARBA00022705"/>
    </source>
</evidence>
<dbReference type="AlphaFoldDB" id="A0A1Y0I8B3"/>
<dbReference type="InterPro" id="IPR036381">
    <property type="entry name" value="Tus_dom1"/>
</dbReference>
<evidence type="ECO:0000256" key="1">
    <source>
        <dbReference type="ARBA" id="ARBA00022490"/>
    </source>
</evidence>
<dbReference type="GO" id="GO:0003677">
    <property type="term" value="F:DNA binding"/>
    <property type="evidence" value="ECO:0007669"/>
    <property type="project" value="UniProtKB-KW"/>
</dbReference>
<dbReference type="InterPro" id="IPR008865">
    <property type="entry name" value="DNA_replication_term_site-bd"/>
</dbReference>
<reference evidence="5 6" key="1">
    <citation type="submission" date="2017-05" db="EMBL/GenBank/DDBJ databases">
        <title>Genomic insights into alkan degradation activity of Oleiphilus messinensis.</title>
        <authorList>
            <person name="Kozyavkin S.A."/>
            <person name="Slesarev A.I."/>
            <person name="Golyshin P.N."/>
            <person name="Korzhenkov A."/>
            <person name="Golyshina O.N."/>
            <person name="Toshchakov S.V."/>
        </authorList>
    </citation>
    <scope>NUCLEOTIDE SEQUENCE [LARGE SCALE GENOMIC DNA]</scope>
    <source>
        <strain evidence="5 6">ME102</strain>
    </source>
</reference>
<sequence length="312" mass="36260">MEVSEITSSLQDVMGELEHELASLIQTIKSADIIQTRLFHLPRVKPHEEYEPYGYIIPELNEDAEALDSACNAYVNFHAGGGEATKVVFRLPGVIVVRTDNADYYRDKVAGINQLKDEFSRISNLIEDQHERFDIVHRLFPRLIHLQVTRHLCLLDKPLYSINFTWGRRPLSQKVTKHDVIKLLEKMKKGRPLTAHDSLDWPTRLNAEIAKFGLLPEDIELRLKRDMKLHPLANLLYQEKDELGRRIKRQTSNHTPLLVLTENKPPKLGHLKSYDPDNPKRYRPKKISDERITPYLPVYRIEKEQSEPVDPN</sequence>
<evidence type="ECO:0000256" key="3">
    <source>
        <dbReference type="ARBA" id="ARBA00023125"/>
    </source>
</evidence>
<feature type="compositionally biased region" description="Basic and acidic residues" evidence="4">
    <location>
        <begin position="272"/>
        <end position="289"/>
    </location>
</feature>
<dbReference type="Proteomes" id="UP000196027">
    <property type="component" value="Chromosome"/>
</dbReference>